<name>A0A0G2HS07_9PEZI</name>
<organism evidence="2 3">
    <name type="scientific">Diaporthe ampelina</name>
    <dbReference type="NCBI Taxonomy" id="1214573"/>
    <lineage>
        <taxon>Eukaryota</taxon>
        <taxon>Fungi</taxon>
        <taxon>Dikarya</taxon>
        <taxon>Ascomycota</taxon>
        <taxon>Pezizomycotina</taxon>
        <taxon>Sordariomycetes</taxon>
        <taxon>Sordariomycetidae</taxon>
        <taxon>Diaporthales</taxon>
        <taxon>Diaporthaceae</taxon>
        <taxon>Diaporthe</taxon>
    </lineage>
</organism>
<dbReference type="Proteomes" id="UP000034680">
    <property type="component" value="Unassembled WGS sequence"/>
</dbReference>
<protein>
    <submittedName>
        <fullName evidence="2">Uncharacterized protein</fullName>
    </submittedName>
</protein>
<dbReference type="AlphaFoldDB" id="A0A0G2HS07"/>
<dbReference type="EMBL" id="LCUC01000431">
    <property type="protein sequence ID" value="KKY30925.1"/>
    <property type="molecule type" value="Genomic_DNA"/>
</dbReference>
<dbReference type="STRING" id="1214573.A0A0G2HS07"/>
<evidence type="ECO:0000313" key="3">
    <source>
        <dbReference type="Proteomes" id="UP000034680"/>
    </source>
</evidence>
<proteinExistence type="predicted"/>
<accession>A0A0G2HS07</accession>
<keyword evidence="3" id="KW-1185">Reference proteome</keyword>
<reference evidence="2 3" key="2">
    <citation type="submission" date="2015-05" db="EMBL/GenBank/DDBJ databases">
        <authorList>
            <person name="Morales-Cruz A."/>
            <person name="Amrine K.C."/>
            <person name="Cantu D."/>
        </authorList>
    </citation>
    <scope>NUCLEOTIDE SEQUENCE [LARGE SCALE GENOMIC DNA]</scope>
    <source>
        <strain evidence="2">DA912</strain>
    </source>
</reference>
<gene>
    <name evidence="2" type="ORF">UCDDA912_g09103</name>
</gene>
<evidence type="ECO:0000313" key="2">
    <source>
        <dbReference type="EMBL" id="KKY30925.1"/>
    </source>
</evidence>
<evidence type="ECO:0000256" key="1">
    <source>
        <dbReference type="SAM" id="MobiDB-lite"/>
    </source>
</evidence>
<reference evidence="2 3" key="1">
    <citation type="submission" date="2015-05" db="EMBL/GenBank/DDBJ databases">
        <title>Distinctive expansion of gene families associated with plant cell wall degradation and secondary metabolism in the genomes of grapevine trunk pathogens.</title>
        <authorList>
            <person name="Lawrence D.P."/>
            <person name="Travadon R."/>
            <person name="Rolshausen P.E."/>
            <person name="Baumgartner K."/>
        </authorList>
    </citation>
    <scope>NUCLEOTIDE SEQUENCE [LARGE SCALE GENOMIC DNA]</scope>
    <source>
        <strain evidence="2">DA912</strain>
    </source>
</reference>
<comment type="caution">
    <text evidence="2">The sequence shown here is derived from an EMBL/GenBank/DDBJ whole genome shotgun (WGS) entry which is preliminary data.</text>
</comment>
<sequence>MTSSTSPEDAPAPTDTGFSFPSGPGVFGGGDDDDDDQDHKGNNFVGNSAGGGTSTRTSVDGVTTTVFITVTSVSTATERETLIKWATMTVRE</sequence>
<feature type="region of interest" description="Disordered" evidence="1">
    <location>
        <begin position="1"/>
        <end position="59"/>
    </location>
</feature>